<dbReference type="PANTHER" id="PTHR48016">
    <property type="entry name" value="MAP KINASE KINASE KINASE SSK2-RELATED-RELATED"/>
    <property type="match status" value="1"/>
</dbReference>
<feature type="region of interest" description="Disordered" evidence="10">
    <location>
        <begin position="627"/>
        <end position="649"/>
    </location>
</feature>
<dbReference type="PROSITE" id="PS50011">
    <property type="entry name" value="PROTEIN_KINASE_DOM"/>
    <property type="match status" value="1"/>
</dbReference>
<name>A0AAD3S8E5_NEPGR</name>
<dbReference type="GO" id="GO:0004709">
    <property type="term" value="F:MAP kinase kinase kinase activity"/>
    <property type="evidence" value="ECO:0007669"/>
    <property type="project" value="UniProtKB-EC"/>
</dbReference>
<dbReference type="Gene3D" id="1.10.510.10">
    <property type="entry name" value="Transferase(Phosphotransferase) domain 1"/>
    <property type="match status" value="1"/>
</dbReference>
<evidence type="ECO:0000313" key="12">
    <source>
        <dbReference type="EMBL" id="GMH06423.1"/>
    </source>
</evidence>
<evidence type="ECO:0000256" key="1">
    <source>
        <dbReference type="ARBA" id="ARBA00006529"/>
    </source>
</evidence>
<comment type="catalytic activity">
    <reaction evidence="8">
        <text>L-seryl-[protein] + ATP = O-phospho-L-seryl-[protein] + ADP + H(+)</text>
        <dbReference type="Rhea" id="RHEA:17989"/>
        <dbReference type="Rhea" id="RHEA-COMP:9863"/>
        <dbReference type="Rhea" id="RHEA-COMP:11604"/>
        <dbReference type="ChEBI" id="CHEBI:15378"/>
        <dbReference type="ChEBI" id="CHEBI:29999"/>
        <dbReference type="ChEBI" id="CHEBI:30616"/>
        <dbReference type="ChEBI" id="CHEBI:83421"/>
        <dbReference type="ChEBI" id="CHEBI:456216"/>
        <dbReference type="EC" id="2.7.11.25"/>
    </reaction>
</comment>
<evidence type="ECO:0000256" key="9">
    <source>
        <dbReference type="PROSITE-ProRule" id="PRU10141"/>
    </source>
</evidence>
<accession>A0AAD3S8E5</accession>
<sequence length="660" mass="73190">MPWLPKALSSSPSSRPSSSGSSLKSQPRQLTRAKKLRHLQDEDIKDLDLLRSPARDTESSGNDLSRLTAVENRPTQLSSVVPQRLPLPDLASHHSFGDAVSRNSPSAVDYFPLPSPNRALIKGERDREKLKISDVLARDGTAGASTDYTSESRISHRDARGSSDGRRSFDYGETWLSRDVPQKIMGVDNAQENFGIQVPFRSAPSSGYSSPVLSPQRRSTSDLFSSKQMVHQVWSVPEMPTTTTDMASGFLYAAFQEKTMFKSSPNHSPRVKSPMKPRATKPELLPVKSQWVKGKLIGRGTFGTVYVATNRETGALCAMKEVELFPDDPKSAECLKQLEQEIKVLSQLKHPNIVQYYGSEIVEDRINIYLEYVHPGSINKYIREHGVAITESVVRNFTRHILSGLAYLHSTKTIHRDIKGANLLVDAFGVVKLADFGMAKHLSGQAAILSLKGSPYWMAPELMHAVMQKDNNSDLALAVDIWSLGCTIIEMLTGKPPWSEFEGAAAMFKVLRESPPFPETLSSEGKDFLRWCFQRNPADRPSASMLLKHRFVRNSLPLDVPSHLAFNGLNLTDRAYSPRELHGPKLDQMPMTPTRQAAKARLVSNNETGTQSLPETCNLMPIHRHSPQSTLEALPSPSPPRSGHSLTTLLPGPAKHLCFY</sequence>
<dbReference type="EC" id="2.7.11.25" evidence="2"/>
<organism evidence="12 13">
    <name type="scientific">Nepenthes gracilis</name>
    <name type="common">Slender pitcher plant</name>
    <dbReference type="NCBI Taxonomy" id="150966"/>
    <lineage>
        <taxon>Eukaryota</taxon>
        <taxon>Viridiplantae</taxon>
        <taxon>Streptophyta</taxon>
        <taxon>Embryophyta</taxon>
        <taxon>Tracheophyta</taxon>
        <taxon>Spermatophyta</taxon>
        <taxon>Magnoliopsida</taxon>
        <taxon>eudicotyledons</taxon>
        <taxon>Gunneridae</taxon>
        <taxon>Pentapetalae</taxon>
        <taxon>Caryophyllales</taxon>
        <taxon>Nepenthaceae</taxon>
        <taxon>Nepenthes</taxon>
    </lineage>
</organism>
<evidence type="ECO:0000259" key="11">
    <source>
        <dbReference type="PROSITE" id="PS50011"/>
    </source>
</evidence>
<dbReference type="PROSITE" id="PS00107">
    <property type="entry name" value="PROTEIN_KINASE_ATP"/>
    <property type="match status" value="1"/>
</dbReference>
<keyword evidence="5" id="KW-0418">Kinase</keyword>
<reference evidence="12" key="1">
    <citation type="submission" date="2023-05" db="EMBL/GenBank/DDBJ databases">
        <title>Nepenthes gracilis genome sequencing.</title>
        <authorList>
            <person name="Fukushima K."/>
        </authorList>
    </citation>
    <scope>NUCLEOTIDE SEQUENCE</scope>
    <source>
        <strain evidence="12">SING2019-196</strain>
    </source>
</reference>
<keyword evidence="4 9" id="KW-0547">Nucleotide-binding</keyword>
<feature type="compositionally biased region" description="Low complexity" evidence="10">
    <location>
        <begin position="1"/>
        <end position="25"/>
    </location>
</feature>
<evidence type="ECO:0000256" key="7">
    <source>
        <dbReference type="ARBA" id="ARBA00047559"/>
    </source>
</evidence>
<dbReference type="InterPro" id="IPR011009">
    <property type="entry name" value="Kinase-like_dom_sf"/>
</dbReference>
<feature type="region of interest" description="Disordered" evidence="10">
    <location>
        <begin position="1"/>
        <end position="68"/>
    </location>
</feature>
<gene>
    <name evidence="12" type="ORF">Nepgr_008263</name>
</gene>
<keyword evidence="6 9" id="KW-0067">ATP-binding</keyword>
<feature type="compositionally biased region" description="Basic and acidic residues" evidence="10">
    <location>
        <begin position="38"/>
        <end position="58"/>
    </location>
</feature>
<dbReference type="InterPro" id="IPR000719">
    <property type="entry name" value="Prot_kinase_dom"/>
</dbReference>
<feature type="compositionally biased region" description="Basic and acidic residues" evidence="10">
    <location>
        <begin position="153"/>
        <end position="168"/>
    </location>
</feature>
<evidence type="ECO:0000256" key="3">
    <source>
        <dbReference type="ARBA" id="ARBA00022679"/>
    </source>
</evidence>
<dbReference type="Pfam" id="PF00069">
    <property type="entry name" value="Pkinase"/>
    <property type="match status" value="1"/>
</dbReference>
<comment type="caution">
    <text evidence="12">The sequence shown here is derived from an EMBL/GenBank/DDBJ whole genome shotgun (WGS) entry which is preliminary data.</text>
</comment>
<protein>
    <recommendedName>
        <fullName evidence="2">mitogen-activated protein kinase kinase kinase</fullName>
        <ecNumber evidence="2">2.7.11.25</ecNumber>
    </recommendedName>
</protein>
<evidence type="ECO:0000256" key="2">
    <source>
        <dbReference type="ARBA" id="ARBA00012406"/>
    </source>
</evidence>
<dbReference type="AlphaFoldDB" id="A0AAD3S8E5"/>
<dbReference type="SMART" id="SM00220">
    <property type="entry name" value="S_TKc"/>
    <property type="match status" value="1"/>
</dbReference>
<feature type="compositionally biased region" description="Polar residues" evidence="10">
    <location>
        <begin position="143"/>
        <end position="152"/>
    </location>
</feature>
<proteinExistence type="inferred from homology"/>
<feature type="domain" description="Protein kinase" evidence="11">
    <location>
        <begin position="291"/>
        <end position="552"/>
    </location>
</feature>
<comment type="similarity">
    <text evidence="1">Belongs to the protein kinase superfamily. STE Ser/Thr protein kinase family. MAP kinase kinase kinase subfamily.</text>
</comment>
<dbReference type="GO" id="GO:0005737">
    <property type="term" value="C:cytoplasm"/>
    <property type="evidence" value="ECO:0007669"/>
    <property type="project" value="TreeGrafter"/>
</dbReference>
<evidence type="ECO:0000256" key="4">
    <source>
        <dbReference type="ARBA" id="ARBA00022741"/>
    </source>
</evidence>
<feature type="binding site" evidence="9">
    <location>
        <position position="320"/>
    </location>
    <ligand>
        <name>ATP</name>
        <dbReference type="ChEBI" id="CHEBI:30616"/>
    </ligand>
</feature>
<evidence type="ECO:0000256" key="5">
    <source>
        <dbReference type="ARBA" id="ARBA00022777"/>
    </source>
</evidence>
<evidence type="ECO:0000256" key="6">
    <source>
        <dbReference type="ARBA" id="ARBA00022840"/>
    </source>
</evidence>
<dbReference type="SUPFAM" id="SSF56112">
    <property type="entry name" value="Protein kinase-like (PK-like)"/>
    <property type="match status" value="1"/>
</dbReference>
<dbReference type="InterPro" id="IPR050538">
    <property type="entry name" value="MAP_kinase_kinase_kinase"/>
</dbReference>
<evidence type="ECO:0000256" key="8">
    <source>
        <dbReference type="ARBA" id="ARBA00048329"/>
    </source>
</evidence>
<dbReference type="GO" id="GO:0005524">
    <property type="term" value="F:ATP binding"/>
    <property type="evidence" value="ECO:0007669"/>
    <property type="project" value="UniProtKB-UniRule"/>
</dbReference>
<dbReference type="PANTHER" id="PTHR48016:SF5">
    <property type="entry name" value="MITOGEN-ACTIVATED PROTEIN KINASE KINASE KINASE 5"/>
    <property type="match status" value="1"/>
</dbReference>
<keyword evidence="3" id="KW-0808">Transferase</keyword>
<dbReference type="InterPro" id="IPR017441">
    <property type="entry name" value="Protein_kinase_ATP_BS"/>
</dbReference>
<dbReference type="FunFam" id="1.10.510.10:FF:000357">
    <property type="entry name" value="Mitogen-activated protein kinase kinase kinase 5"/>
    <property type="match status" value="1"/>
</dbReference>
<comment type="catalytic activity">
    <reaction evidence="7">
        <text>L-threonyl-[protein] + ATP = O-phospho-L-threonyl-[protein] + ADP + H(+)</text>
        <dbReference type="Rhea" id="RHEA:46608"/>
        <dbReference type="Rhea" id="RHEA-COMP:11060"/>
        <dbReference type="Rhea" id="RHEA-COMP:11605"/>
        <dbReference type="ChEBI" id="CHEBI:15378"/>
        <dbReference type="ChEBI" id="CHEBI:30013"/>
        <dbReference type="ChEBI" id="CHEBI:30616"/>
        <dbReference type="ChEBI" id="CHEBI:61977"/>
        <dbReference type="ChEBI" id="CHEBI:456216"/>
        <dbReference type="EC" id="2.7.11.25"/>
    </reaction>
</comment>
<dbReference type="Proteomes" id="UP001279734">
    <property type="component" value="Unassembled WGS sequence"/>
</dbReference>
<evidence type="ECO:0000313" key="13">
    <source>
        <dbReference type="Proteomes" id="UP001279734"/>
    </source>
</evidence>
<dbReference type="EMBL" id="BSYO01000006">
    <property type="protein sequence ID" value="GMH06423.1"/>
    <property type="molecule type" value="Genomic_DNA"/>
</dbReference>
<feature type="region of interest" description="Disordered" evidence="10">
    <location>
        <begin position="142"/>
        <end position="168"/>
    </location>
</feature>
<evidence type="ECO:0000256" key="10">
    <source>
        <dbReference type="SAM" id="MobiDB-lite"/>
    </source>
</evidence>
<keyword evidence="13" id="KW-1185">Reference proteome</keyword>